<gene>
    <name evidence="8" type="ORF">TCIL3000_11_5600</name>
</gene>
<dbReference type="PANTHER" id="PTHR43827:SF3">
    <property type="entry name" value="NADP-DEPENDENT OXIDOREDUCTASE DOMAIN-CONTAINING PROTEIN"/>
    <property type="match status" value="1"/>
</dbReference>
<sequence length="311" mass="34810">MERLPSLTGYGELKIPHMGIGTYELRGPDCERAVRTALKLGFRLIDTAAAYRNEEFVGAAIEGSGIPRSEIFVVVKIAPKATKSEDAVAMCIRESVRKLRIGYADCVLIHWPGCGGCAPSATEEHRAARRRCWKVMTALQGEGVVRHLGVSNFADRHFAALSDDGSEESLFSSSRSNRPVINQIELHPLCFQEDVRRYCAEHNIVVQQYSPLGQCNAMLIEHPILTSVVKDVFSGYSVHDVLLMWGLSQGFCVVVRSRSDEHIKRNWEVATAFFTGALTEIQMEKLRNLRRAMQLEGKEDCHFCWHSASID</sequence>
<dbReference type="InterPro" id="IPR018170">
    <property type="entry name" value="Aldo/ket_reductase_CS"/>
</dbReference>
<accession>G0V0H5</accession>
<dbReference type="InterPro" id="IPR023210">
    <property type="entry name" value="NADP_OxRdtase_dom"/>
</dbReference>
<dbReference type="SUPFAM" id="SSF51430">
    <property type="entry name" value="NAD(P)-linked oxidoreductase"/>
    <property type="match status" value="1"/>
</dbReference>
<feature type="domain" description="NADP-dependent oxidoreductase" evidence="7">
    <location>
        <begin position="18"/>
        <end position="214"/>
    </location>
</feature>
<protein>
    <submittedName>
        <fullName evidence="8">Uncharacterized protein TCIL3000_11_5600</fullName>
    </submittedName>
</protein>
<dbReference type="AlphaFoldDB" id="G0V0H5"/>
<evidence type="ECO:0000259" key="7">
    <source>
        <dbReference type="Pfam" id="PF00248"/>
    </source>
</evidence>
<feature type="site" description="Lowers pKa of active site Tyr" evidence="6">
    <location>
        <position position="76"/>
    </location>
</feature>
<evidence type="ECO:0000256" key="2">
    <source>
        <dbReference type="ARBA" id="ARBA00022857"/>
    </source>
</evidence>
<dbReference type="CDD" id="cd19071">
    <property type="entry name" value="AKR_AKR1-5-like"/>
    <property type="match status" value="1"/>
</dbReference>
<dbReference type="EMBL" id="HE575324">
    <property type="protein sequence ID" value="CCC95146.1"/>
    <property type="molecule type" value="Genomic_DNA"/>
</dbReference>
<evidence type="ECO:0000256" key="3">
    <source>
        <dbReference type="ARBA" id="ARBA00023002"/>
    </source>
</evidence>
<dbReference type="PROSITE" id="PS00798">
    <property type="entry name" value="ALDOKETO_REDUCTASE_1"/>
    <property type="match status" value="1"/>
</dbReference>
<dbReference type="PROSITE" id="PS00062">
    <property type="entry name" value="ALDOKETO_REDUCTASE_2"/>
    <property type="match status" value="1"/>
</dbReference>
<evidence type="ECO:0000256" key="4">
    <source>
        <dbReference type="PIRSR" id="PIRSR000097-1"/>
    </source>
</evidence>
<dbReference type="PANTHER" id="PTHR43827">
    <property type="entry name" value="2,5-DIKETO-D-GLUCONIC ACID REDUCTASE"/>
    <property type="match status" value="1"/>
</dbReference>
<feature type="active site" description="Proton donor" evidence="4">
    <location>
        <position position="51"/>
    </location>
</feature>
<name>G0V0H5_TRYCI</name>
<keyword evidence="3" id="KW-0560">Oxidoreductase</keyword>
<reference evidence="8" key="1">
    <citation type="journal article" date="2012" name="Proc. Natl. Acad. Sci. U.S.A.">
        <title>Antigenic diversity is generated by distinct evolutionary mechanisms in African trypanosome species.</title>
        <authorList>
            <person name="Jackson A.P."/>
            <person name="Berry A."/>
            <person name="Aslett M."/>
            <person name="Allison H.C."/>
            <person name="Burton P."/>
            <person name="Vavrova-Anderson J."/>
            <person name="Brown R."/>
            <person name="Browne H."/>
            <person name="Corton N."/>
            <person name="Hauser H."/>
            <person name="Gamble J."/>
            <person name="Gilderthorp R."/>
            <person name="Marcello L."/>
            <person name="McQuillan J."/>
            <person name="Otto T.D."/>
            <person name="Quail M.A."/>
            <person name="Sanders M.J."/>
            <person name="van Tonder A."/>
            <person name="Ginger M.L."/>
            <person name="Field M.C."/>
            <person name="Barry J.D."/>
            <person name="Hertz-Fowler C."/>
            <person name="Berriman M."/>
        </authorList>
    </citation>
    <scope>NUCLEOTIDE SEQUENCE</scope>
    <source>
        <strain evidence="8">IL3000</strain>
    </source>
</reference>
<dbReference type="InterPro" id="IPR036812">
    <property type="entry name" value="NAD(P)_OxRdtase_dom_sf"/>
</dbReference>
<keyword evidence="2" id="KW-0521">NADP</keyword>
<proteinExistence type="inferred from homology"/>
<dbReference type="InterPro" id="IPR020471">
    <property type="entry name" value="AKR"/>
</dbReference>
<dbReference type="Gene3D" id="3.20.20.100">
    <property type="entry name" value="NADP-dependent oxidoreductase domain"/>
    <property type="match status" value="1"/>
</dbReference>
<dbReference type="VEuPathDB" id="TriTrypDB:TcIL3000.11.5600"/>
<comment type="similarity">
    <text evidence="1">Belongs to the aldo/keto reductase family.</text>
</comment>
<feature type="binding site" evidence="5">
    <location>
        <position position="110"/>
    </location>
    <ligand>
        <name>substrate</name>
    </ligand>
</feature>
<dbReference type="PIRSF" id="PIRSF000097">
    <property type="entry name" value="AKR"/>
    <property type="match status" value="1"/>
</dbReference>
<evidence type="ECO:0000256" key="6">
    <source>
        <dbReference type="PIRSR" id="PIRSR000097-3"/>
    </source>
</evidence>
<evidence type="ECO:0000256" key="5">
    <source>
        <dbReference type="PIRSR" id="PIRSR000097-2"/>
    </source>
</evidence>
<dbReference type="FunFam" id="3.20.20.100:FF:000061">
    <property type="entry name" value="Aldo/keto reductase, putative"/>
    <property type="match status" value="1"/>
</dbReference>
<dbReference type="PRINTS" id="PR00069">
    <property type="entry name" value="ALDKETRDTASE"/>
</dbReference>
<evidence type="ECO:0000313" key="8">
    <source>
        <dbReference type="EMBL" id="CCC95146.1"/>
    </source>
</evidence>
<dbReference type="GO" id="GO:0016616">
    <property type="term" value="F:oxidoreductase activity, acting on the CH-OH group of donors, NAD or NADP as acceptor"/>
    <property type="evidence" value="ECO:0007669"/>
    <property type="project" value="UniProtKB-ARBA"/>
</dbReference>
<organism evidence="8">
    <name type="scientific">Trypanosoma congolense (strain IL3000)</name>
    <dbReference type="NCBI Taxonomy" id="1068625"/>
    <lineage>
        <taxon>Eukaryota</taxon>
        <taxon>Discoba</taxon>
        <taxon>Euglenozoa</taxon>
        <taxon>Kinetoplastea</taxon>
        <taxon>Metakinetoplastina</taxon>
        <taxon>Trypanosomatida</taxon>
        <taxon>Trypanosomatidae</taxon>
        <taxon>Trypanosoma</taxon>
        <taxon>Nannomonas</taxon>
    </lineage>
</organism>
<dbReference type="Pfam" id="PF00248">
    <property type="entry name" value="Aldo_ket_red"/>
    <property type="match status" value="1"/>
</dbReference>
<evidence type="ECO:0000256" key="1">
    <source>
        <dbReference type="ARBA" id="ARBA00007905"/>
    </source>
</evidence>